<feature type="region of interest" description="Disordered" evidence="1">
    <location>
        <begin position="1"/>
        <end position="23"/>
    </location>
</feature>
<gene>
    <name evidence="3" type="ORF">MMF94_01540</name>
</gene>
<geneLocation type="plasmid" evidence="3">
    <name>unnamed</name>
</geneLocation>
<comment type="caution">
    <text evidence="3">The sequence shown here is derived from an EMBL/GenBank/DDBJ whole genome shotgun (WGS) entry which is preliminary data.</text>
</comment>
<proteinExistence type="predicted"/>
<name>A0ABS9T748_9PSEU</name>
<dbReference type="RefSeq" id="WP_241034550.1">
    <property type="nucleotide sequence ID" value="NZ_BAAAJF010000034.1"/>
</dbReference>
<accession>A0ABS9T748</accession>
<feature type="domain" description="UGSC-like" evidence="2">
    <location>
        <begin position="5"/>
        <end position="179"/>
    </location>
</feature>
<dbReference type="Proteomes" id="UP001299970">
    <property type="component" value="Unassembled WGS sequence"/>
</dbReference>
<dbReference type="NCBIfam" id="NF041046">
    <property type="entry name" value="UGSC_fam"/>
    <property type="match status" value="1"/>
</dbReference>
<evidence type="ECO:0000313" key="3">
    <source>
        <dbReference type="EMBL" id="MCH6164349.1"/>
    </source>
</evidence>
<dbReference type="InterPro" id="IPR057767">
    <property type="entry name" value="UGSC-like_dom"/>
</dbReference>
<reference evidence="3 4" key="1">
    <citation type="submission" date="2022-03" db="EMBL/GenBank/DDBJ databases">
        <title>Pseudonocardia alaer sp. nov., a novel actinomycete isolated from reed forest soil.</title>
        <authorList>
            <person name="Wang L."/>
        </authorList>
    </citation>
    <scope>NUCLEOTIDE SEQUENCE [LARGE SCALE GENOMIC DNA]</scope>
    <source>
        <strain evidence="3 4">Y-16303</strain>
        <plasmid evidence="3">unnamed</plasmid>
    </source>
</reference>
<feature type="compositionally biased region" description="Low complexity" evidence="1">
    <location>
        <begin position="7"/>
        <end position="23"/>
    </location>
</feature>
<keyword evidence="4" id="KW-1185">Reference proteome</keyword>
<evidence type="ECO:0000259" key="2">
    <source>
        <dbReference type="Pfam" id="PF24696"/>
    </source>
</evidence>
<dbReference type="Pfam" id="PF24696">
    <property type="entry name" value="UGSC"/>
    <property type="match status" value="1"/>
</dbReference>
<dbReference type="EMBL" id="JAKXMK010000002">
    <property type="protein sequence ID" value="MCH6164349.1"/>
    <property type="molecule type" value="Genomic_DNA"/>
</dbReference>
<evidence type="ECO:0000256" key="1">
    <source>
        <dbReference type="SAM" id="MobiDB-lite"/>
    </source>
</evidence>
<keyword evidence="3" id="KW-0614">Plasmid</keyword>
<evidence type="ECO:0000313" key="4">
    <source>
        <dbReference type="Proteomes" id="UP001299970"/>
    </source>
</evidence>
<organism evidence="3 4">
    <name type="scientific">Pseudonocardia alaniniphila</name>
    <dbReference type="NCBI Taxonomy" id="75291"/>
    <lineage>
        <taxon>Bacteria</taxon>
        <taxon>Bacillati</taxon>
        <taxon>Actinomycetota</taxon>
        <taxon>Actinomycetes</taxon>
        <taxon>Pseudonocardiales</taxon>
        <taxon>Pseudonocardiaceae</taxon>
        <taxon>Pseudonocardia</taxon>
    </lineage>
</organism>
<sequence>MPNAILDPTGRAPAPAATSAAAPRAARRPDLAGARVGLLENTKQNAALLLQEVANLLIAEHGAAGVVLMRTKQAFALPASDELVAEYAAACDVVVTGVGDCGSCSASAVADGVLFEAAGLPAAVICSDAFVATADAMAALRGAPGYRYVTTEHPVAVLTPQQVQERAKHVVSGVVVILTEARS</sequence>
<dbReference type="InterPro" id="IPR049831">
    <property type="entry name" value="UGSC_seleno"/>
</dbReference>
<protein>
    <recommendedName>
        <fullName evidence="2">UGSC-like domain-containing protein</fullName>
    </recommendedName>
</protein>